<dbReference type="Proteomes" id="UP000054279">
    <property type="component" value="Unassembled WGS sequence"/>
</dbReference>
<dbReference type="HOGENOM" id="CLU_383631_0_0_1"/>
<keyword evidence="2" id="KW-1185">Reference proteome</keyword>
<sequence>MSAPAVPISNTATTSPQALAPLSPPMSNAIPIPSAATAAALIPAKTTTLATSPQAITVLSPPTADAIPIPTAVIAVANTVTGEASADKLVTVRSEEGKKITGPEGVSEEVYKMCLEKQLRDWHRGVAADYLKHFKNFSINEVLPENPSEKQKKAAEKIELEPQAGATSSSKMIIKQVHHNCTCDLWAKADPNYKTLEHDQMVEDGWNPEMHRSEAFPIQMAACQTLFEALLSANQVHWEEVASNLKHVEPDVAEITRMLPTLFVMIGDSIVQKTRWSLSVCLGGLNAEGKPQYFMEEWKPVHGGKLQDATNSQAFCAWDQVFRQSLANDFNSLVPGSSGKLLKKPPPISWESIYEDRMEPTKGIMLWVDTAQLPRDDFPLDSPARMTNAAKMELAQHILSRELQELLAEKKRGEKVLRPAGYDIIGEETFDLSGVSGLDSEDQLIVDSKHQKCQKQMGTNPPTNPSISAMKNPKRPLPTASIVATALPAVSSPAVSSSTAQQPKTTNQCQAAKLTASENVRTMTSAKAMAVRPAVAATRVSEAIDLLTTIQPPQSDISSALMALAKRANVKKPSPRLKKSLDALWLCDWHVRAAKKEEWDAPVQGEMGSSSIKSLRFIEASEVDGICPLGVQLDLAVPVDSLGKTEWQLFDDVSDAATPLPQAAQYPAVHEIGAFLDELEKHIQGGLTAIIAHPTDSHLSWLKIGGPYGANAILHFAKFLC</sequence>
<proteinExistence type="predicted"/>
<accession>A0A0C9UYF8</accession>
<dbReference type="EMBL" id="KN837262">
    <property type="protein sequence ID" value="KIJ30401.1"/>
    <property type="molecule type" value="Genomic_DNA"/>
</dbReference>
<evidence type="ECO:0000313" key="1">
    <source>
        <dbReference type="EMBL" id="KIJ30401.1"/>
    </source>
</evidence>
<protein>
    <submittedName>
        <fullName evidence="1">Uncharacterized protein</fullName>
    </submittedName>
</protein>
<reference evidence="1 2" key="1">
    <citation type="submission" date="2014-06" db="EMBL/GenBank/DDBJ databases">
        <title>Evolutionary Origins and Diversification of the Mycorrhizal Mutualists.</title>
        <authorList>
            <consortium name="DOE Joint Genome Institute"/>
            <consortium name="Mycorrhizal Genomics Consortium"/>
            <person name="Kohler A."/>
            <person name="Kuo A."/>
            <person name="Nagy L.G."/>
            <person name="Floudas D."/>
            <person name="Copeland A."/>
            <person name="Barry K.W."/>
            <person name="Cichocki N."/>
            <person name="Veneault-Fourrey C."/>
            <person name="LaButti K."/>
            <person name="Lindquist E.A."/>
            <person name="Lipzen A."/>
            <person name="Lundell T."/>
            <person name="Morin E."/>
            <person name="Murat C."/>
            <person name="Riley R."/>
            <person name="Ohm R."/>
            <person name="Sun H."/>
            <person name="Tunlid A."/>
            <person name="Henrissat B."/>
            <person name="Grigoriev I.V."/>
            <person name="Hibbett D.S."/>
            <person name="Martin F."/>
        </authorList>
    </citation>
    <scope>NUCLEOTIDE SEQUENCE [LARGE SCALE GENOMIC DNA]</scope>
    <source>
        <strain evidence="1 2">SS14</strain>
    </source>
</reference>
<dbReference type="AlphaFoldDB" id="A0A0C9UYF8"/>
<gene>
    <name evidence="1" type="ORF">M422DRAFT_268051</name>
</gene>
<name>A0A0C9UYF8_SPHS4</name>
<organism evidence="1 2">
    <name type="scientific">Sphaerobolus stellatus (strain SS14)</name>
    <dbReference type="NCBI Taxonomy" id="990650"/>
    <lineage>
        <taxon>Eukaryota</taxon>
        <taxon>Fungi</taxon>
        <taxon>Dikarya</taxon>
        <taxon>Basidiomycota</taxon>
        <taxon>Agaricomycotina</taxon>
        <taxon>Agaricomycetes</taxon>
        <taxon>Phallomycetidae</taxon>
        <taxon>Geastrales</taxon>
        <taxon>Sphaerobolaceae</taxon>
        <taxon>Sphaerobolus</taxon>
    </lineage>
</organism>
<evidence type="ECO:0000313" key="2">
    <source>
        <dbReference type="Proteomes" id="UP000054279"/>
    </source>
</evidence>